<accession>A0A0C5WCP0</accession>
<dbReference type="RefSeq" id="WP_044637690.1">
    <property type="nucleotide sequence ID" value="NZ_CP007202.1"/>
</dbReference>
<dbReference type="STRING" id="1454006.AW14_04390"/>
<gene>
    <name evidence="1" type="ORF">AW14_04390</name>
</gene>
<dbReference type="KEGG" id="sze:AW14_04390"/>
<sequence>MKTSFLIVFVCISSVIYSQNGFEAWDKNYTYKSVEKIIQAEIDYAKEVEKDKTEGHYYVAISKFRFIAEFTGNERPINKEVLNSMKRVFKVKMGSAQVLNGLVSKEFEFNIGNSKIWMPIQNQLIDDFKNEMSKGKKALIYALFTNEHPFKGGIINAFLISEFTTQWE</sequence>
<protein>
    <submittedName>
        <fullName evidence="1">Uncharacterized protein</fullName>
    </submittedName>
</protein>
<keyword evidence="2" id="KW-1185">Reference proteome</keyword>
<name>A0A0C5WCP0_9FLAO</name>
<evidence type="ECO:0000313" key="1">
    <source>
        <dbReference type="EMBL" id="AJR04783.1"/>
    </source>
</evidence>
<dbReference type="AlphaFoldDB" id="A0A0C5WCP0"/>
<dbReference type="Proteomes" id="UP000032229">
    <property type="component" value="Chromosome"/>
</dbReference>
<reference evidence="1 2" key="1">
    <citation type="submission" date="2014-02" db="EMBL/GenBank/DDBJ databases">
        <authorList>
            <person name="Young C.-C."/>
            <person name="Hameed A."/>
            <person name="Huang H.-C."/>
            <person name="Shahina M."/>
        </authorList>
    </citation>
    <scope>NUCLEOTIDE SEQUENCE [LARGE SCALE GENOMIC DNA]</scope>
    <source>
        <strain evidence="1 2">CC-SAMT-1</strain>
    </source>
</reference>
<dbReference type="HOGENOM" id="CLU_1585376_0_0_10"/>
<organism evidence="1 2">
    <name type="scientific">Siansivirga zeaxanthinifaciens CC-SAMT-1</name>
    <dbReference type="NCBI Taxonomy" id="1454006"/>
    <lineage>
        <taxon>Bacteria</taxon>
        <taxon>Pseudomonadati</taxon>
        <taxon>Bacteroidota</taxon>
        <taxon>Flavobacteriia</taxon>
        <taxon>Flavobacteriales</taxon>
        <taxon>Flavobacteriaceae</taxon>
        <taxon>Siansivirga</taxon>
    </lineage>
</organism>
<dbReference type="OrthoDB" id="1494494at2"/>
<proteinExistence type="predicted"/>
<dbReference type="EMBL" id="CP007202">
    <property type="protein sequence ID" value="AJR04783.1"/>
    <property type="molecule type" value="Genomic_DNA"/>
</dbReference>
<evidence type="ECO:0000313" key="2">
    <source>
        <dbReference type="Proteomes" id="UP000032229"/>
    </source>
</evidence>